<name>A0A5S3YPG0_9GAMM</name>
<reference evidence="2" key="2">
    <citation type="submission" date="2019-06" db="EMBL/GenBank/DDBJ databases">
        <title>Co-occurence of chitin degradation, pigmentation and bioactivity in marine Pseudoalteromonas.</title>
        <authorList>
            <person name="Sonnenschein E.C."/>
            <person name="Bech P.K."/>
        </authorList>
    </citation>
    <scope>NUCLEOTIDE SEQUENCE [LARGE SCALE GENOMIC DNA]</scope>
    <source>
        <strain evidence="2">S2897</strain>
    </source>
</reference>
<keyword evidence="1" id="KW-0808">Transferase</keyword>
<protein>
    <submittedName>
        <fullName evidence="1">GNAT family N-acetyltransferase</fullName>
    </submittedName>
</protein>
<feature type="non-terminal residue" evidence="1">
    <location>
        <position position="1"/>
    </location>
</feature>
<comment type="caution">
    <text evidence="1">The sequence shown here is derived from an EMBL/GenBank/DDBJ whole genome shotgun (WGS) entry which is preliminary data.</text>
</comment>
<gene>
    <name evidence="1" type="ORF">CWC05_20330</name>
</gene>
<accession>A0A5S3YPG0</accession>
<organism evidence="1 2">
    <name type="scientific">Pseudoalteromonas ruthenica</name>
    <dbReference type="NCBI Taxonomy" id="151081"/>
    <lineage>
        <taxon>Bacteria</taxon>
        <taxon>Pseudomonadati</taxon>
        <taxon>Pseudomonadota</taxon>
        <taxon>Gammaproteobacteria</taxon>
        <taxon>Alteromonadales</taxon>
        <taxon>Pseudoalteromonadaceae</taxon>
        <taxon>Pseudoalteromonas</taxon>
    </lineage>
</organism>
<reference evidence="1 2" key="1">
    <citation type="submission" date="2017-12" db="EMBL/GenBank/DDBJ databases">
        <authorList>
            <person name="Paulsen S."/>
            <person name="Gram L.K."/>
        </authorList>
    </citation>
    <scope>NUCLEOTIDE SEQUENCE [LARGE SCALE GENOMIC DNA]</scope>
    <source>
        <strain evidence="1 2">S2897</strain>
    </source>
</reference>
<dbReference type="AlphaFoldDB" id="A0A5S3YPG0"/>
<dbReference type="GO" id="GO:0016740">
    <property type="term" value="F:transferase activity"/>
    <property type="evidence" value="ECO:0007669"/>
    <property type="project" value="UniProtKB-KW"/>
</dbReference>
<dbReference type="EMBL" id="PNCG01000332">
    <property type="protein sequence ID" value="TMP77511.1"/>
    <property type="molecule type" value="Genomic_DNA"/>
</dbReference>
<proteinExistence type="predicted"/>
<dbReference type="Proteomes" id="UP000305874">
    <property type="component" value="Unassembled WGS sequence"/>
</dbReference>
<evidence type="ECO:0000313" key="1">
    <source>
        <dbReference type="EMBL" id="TMP77511.1"/>
    </source>
</evidence>
<sequence length="27" mass="3017">QSIGAKQQNEWIINRLSGDELLAFASK</sequence>
<evidence type="ECO:0000313" key="2">
    <source>
        <dbReference type="Proteomes" id="UP000305874"/>
    </source>
</evidence>